<evidence type="ECO:0000313" key="2">
    <source>
        <dbReference type="EMBL" id="NEY72766.1"/>
    </source>
</evidence>
<reference evidence="2 3" key="1">
    <citation type="submission" date="2020-02" db="EMBL/GenBank/DDBJ databases">
        <title>Bacillus aquiflavi sp. nov., isolated from yellow water of strong flavor Chinese baijiu in Yibin region of China.</title>
        <authorList>
            <person name="Xie J."/>
        </authorList>
    </citation>
    <scope>NUCLEOTIDE SEQUENCE [LARGE SCALE GENOMIC DNA]</scope>
    <source>
        <strain evidence="2 3">SA4</strain>
    </source>
</reference>
<feature type="transmembrane region" description="Helical" evidence="1">
    <location>
        <begin position="33"/>
        <end position="54"/>
    </location>
</feature>
<dbReference type="EMBL" id="JAAIWM010000004">
    <property type="protein sequence ID" value="NEY72766.1"/>
    <property type="molecule type" value="Genomic_DNA"/>
</dbReference>
<dbReference type="Proteomes" id="UP000481043">
    <property type="component" value="Unassembled WGS sequence"/>
</dbReference>
<protein>
    <submittedName>
        <fullName evidence="2">Uncharacterized protein</fullName>
    </submittedName>
</protein>
<keyword evidence="1" id="KW-0812">Transmembrane</keyword>
<keyword evidence="3" id="KW-1185">Reference proteome</keyword>
<dbReference type="Pfam" id="PF17370">
    <property type="entry name" value="DUF5392"/>
    <property type="match status" value="1"/>
</dbReference>
<sequence>MNFIKLEAPNFAKREFEKLQEVISPFVKKASRYVFWSFPLIAVSIINVFVLLFGTGFDHSQISSLVIYAILGAIGMALSKEAKHQQVEIQRLSMDYIVNRIRNSDRVSDRVKEKYITLVT</sequence>
<name>A0A6M0Q8R5_9BACI</name>
<dbReference type="InterPro" id="IPR020205">
    <property type="entry name" value="Uncharacterised_YwnF_TM"/>
</dbReference>
<gene>
    <name evidence="2" type="ORF">G4D63_13595</name>
</gene>
<evidence type="ECO:0000313" key="3">
    <source>
        <dbReference type="Proteomes" id="UP000481043"/>
    </source>
</evidence>
<keyword evidence="1" id="KW-0472">Membrane</keyword>
<feature type="transmembrane region" description="Helical" evidence="1">
    <location>
        <begin position="60"/>
        <end position="78"/>
    </location>
</feature>
<keyword evidence="1" id="KW-1133">Transmembrane helix</keyword>
<accession>A0A6M0Q8R5</accession>
<evidence type="ECO:0000256" key="1">
    <source>
        <dbReference type="SAM" id="Phobius"/>
    </source>
</evidence>
<dbReference type="RefSeq" id="WP_163180213.1">
    <property type="nucleotide sequence ID" value="NZ_JAAIWM010000004.1"/>
</dbReference>
<proteinExistence type="predicted"/>
<organism evidence="2 3">
    <name type="scientific">Bacillus mesophilus</name>
    <dbReference type="NCBI Taxonomy" id="1808955"/>
    <lineage>
        <taxon>Bacteria</taxon>
        <taxon>Bacillati</taxon>
        <taxon>Bacillota</taxon>
        <taxon>Bacilli</taxon>
        <taxon>Bacillales</taxon>
        <taxon>Bacillaceae</taxon>
        <taxon>Bacillus</taxon>
    </lineage>
</organism>
<dbReference type="AlphaFoldDB" id="A0A6M0Q8R5"/>
<comment type="caution">
    <text evidence="2">The sequence shown here is derived from an EMBL/GenBank/DDBJ whole genome shotgun (WGS) entry which is preliminary data.</text>
</comment>